<dbReference type="RefSeq" id="WP_346759405.1">
    <property type="nucleotide sequence ID" value="NZ_JAUJEB010000004.1"/>
</dbReference>
<keyword evidence="2" id="KW-1185">Reference proteome</keyword>
<accession>A0ABT8LCN3</accession>
<proteinExistence type="predicted"/>
<gene>
    <name evidence="1" type="ORF">QQ020_18475</name>
</gene>
<dbReference type="EMBL" id="JAUJEB010000004">
    <property type="protein sequence ID" value="MDN5214068.1"/>
    <property type="molecule type" value="Genomic_DNA"/>
</dbReference>
<sequence length="397" mass="42625">MGFRDHLTSNTIKLLICIGISLPVKSQTLFNLGGTEIFISQGETVSITGDVENSGDIINAGTILMAGNWINAGTYNSIQGSFTLNSTSEQHVDHNGQAFFSLTINGPGEKILDSDVLVNNQITFESGLVTPANNSILLIEEGAQTVGGSIDSYVNGVLAIEGTGDKFFPIGKSGKFKPINLYNIQGTTPTIGFEVFEPNNDPQAPKELQAISTVRYWQKTQISGNTSSGRIALSIGEDDGISDLFLAVVTEADQPGEIFQNLGRSETTGDLTEGSVTSDLSITDGNKVYALGQEVDLTGIDCIPGALATRSSNVEERVIKVYCGNISEENFSFKIYNKWGLVVYETTSLQDATESGWDGININTGNPEKNDVYRYVLSGKFLNGNELSRVGTITKIN</sequence>
<organism evidence="1 2">
    <name type="scientific">Agaribacillus aureus</name>
    <dbReference type="NCBI Taxonomy" id="3051825"/>
    <lineage>
        <taxon>Bacteria</taxon>
        <taxon>Pseudomonadati</taxon>
        <taxon>Bacteroidota</taxon>
        <taxon>Cytophagia</taxon>
        <taxon>Cytophagales</taxon>
        <taxon>Splendidivirgaceae</taxon>
        <taxon>Agaribacillus</taxon>
    </lineage>
</organism>
<dbReference type="Proteomes" id="UP001172083">
    <property type="component" value="Unassembled WGS sequence"/>
</dbReference>
<comment type="caution">
    <text evidence="1">The sequence shown here is derived from an EMBL/GenBank/DDBJ whole genome shotgun (WGS) entry which is preliminary data.</text>
</comment>
<name>A0ABT8LCN3_9BACT</name>
<protein>
    <submittedName>
        <fullName evidence="1">Gliding motility-associated C-terminal domain-containing protein</fullName>
    </submittedName>
</protein>
<reference evidence="1" key="1">
    <citation type="submission" date="2023-06" db="EMBL/GenBank/DDBJ databases">
        <title>Genomic of Agaribacillus aureum.</title>
        <authorList>
            <person name="Wang G."/>
        </authorList>
    </citation>
    <scope>NUCLEOTIDE SEQUENCE</scope>
    <source>
        <strain evidence="1">BMA12</strain>
    </source>
</reference>
<evidence type="ECO:0000313" key="1">
    <source>
        <dbReference type="EMBL" id="MDN5214068.1"/>
    </source>
</evidence>
<evidence type="ECO:0000313" key="2">
    <source>
        <dbReference type="Proteomes" id="UP001172083"/>
    </source>
</evidence>